<dbReference type="EMBL" id="PJQM01000597">
    <property type="protein sequence ID" value="RCI04718.1"/>
    <property type="molecule type" value="Genomic_DNA"/>
</dbReference>
<evidence type="ECO:0000259" key="3">
    <source>
        <dbReference type="SMART" id="SM00382"/>
    </source>
</evidence>
<feature type="domain" description="AAA+ ATPase" evidence="3">
    <location>
        <begin position="34"/>
        <end position="169"/>
    </location>
</feature>
<dbReference type="OrthoDB" id="27435at2759"/>
<sequence>MERWQDQVVSQVGGCSELVHHIIQRISAATLSSRSKGILLYGKPGTGKTALAMAVAKFSNLPYYVLNTPDIFQTEEGVSETKLFAFFEQAKRCNALSILILDEIDMIAGKWTSKRSALDMRISSLLMSLIDKSDNVFLIGLTNRIHAIEPAFLRSGRLDDLQEIVIKYPEQRQQILEIITKGNCVDLPFKSTQERTQILLEMSQKTHGFVPSDLQSLSSQATLLLIKQQSSHVTMDHFHYALSIVKPSNLNEFASRVPDVSFKDIFGIDDIIQEIKTSVIQPFQQPHKYLELGISPPKGILIHGPTGVGKTMLCSALASEAGVNFMLVESSQIRSKIVGESEKGIAKLFAQARSNAPCILFIDQ</sequence>
<dbReference type="PANTHER" id="PTHR23077:SF27">
    <property type="entry name" value="ATPASE FAMILY GENE 2 PROTEIN HOMOLOG A"/>
    <property type="match status" value="1"/>
</dbReference>
<protein>
    <recommendedName>
        <fullName evidence="3">AAA+ ATPase domain-containing protein</fullName>
    </recommendedName>
</protein>
<dbReference type="GO" id="GO:0005737">
    <property type="term" value="C:cytoplasm"/>
    <property type="evidence" value="ECO:0007669"/>
    <property type="project" value="TreeGrafter"/>
</dbReference>
<dbReference type="InterPro" id="IPR003959">
    <property type="entry name" value="ATPase_AAA_core"/>
</dbReference>
<dbReference type="Gene3D" id="1.10.8.60">
    <property type="match status" value="1"/>
</dbReference>
<dbReference type="Gene3D" id="3.40.50.300">
    <property type="entry name" value="P-loop containing nucleotide triphosphate hydrolases"/>
    <property type="match status" value="2"/>
</dbReference>
<dbReference type="Pfam" id="PF00004">
    <property type="entry name" value="AAA"/>
    <property type="match status" value="2"/>
</dbReference>
<reference evidence="4 5" key="1">
    <citation type="journal article" date="2018" name="G3 (Bethesda)">
        <title>Phylogenetic and Phylogenomic Definition of Rhizopus Species.</title>
        <authorList>
            <person name="Gryganskyi A.P."/>
            <person name="Golan J."/>
            <person name="Dolatabadi S."/>
            <person name="Mondo S."/>
            <person name="Robb S."/>
            <person name="Idnurm A."/>
            <person name="Muszewska A."/>
            <person name="Steczkiewicz K."/>
            <person name="Masonjones S."/>
            <person name="Liao H.L."/>
            <person name="Gajdeczka M.T."/>
            <person name="Anike F."/>
            <person name="Vuek A."/>
            <person name="Anishchenko I.M."/>
            <person name="Voigt K."/>
            <person name="de Hoog G.S."/>
            <person name="Smith M.E."/>
            <person name="Heitman J."/>
            <person name="Vilgalys R."/>
            <person name="Stajich J.E."/>
        </authorList>
    </citation>
    <scope>NUCLEOTIDE SEQUENCE [LARGE SCALE GENOMIC DNA]</scope>
    <source>
        <strain evidence="4 5">LSU 92-RS-03</strain>
    </source>
</reference>
<dbReference type="Proteomes" id="UP000253551">
    <property type="component" value="Unassembled WGS sequence"/>
</dbReference>
<proteinExistence type="predicted"/>
<name>A0A367KR89_RHIST</name>
<dbReference type="InterPro" id="IPR027417">
    <property type="entry name" value="P-loop_NTPase"/>
</dbReference>
<dbReference type="GO" id="GO:0016887">
    <property type="term" value="F:ATP hydrolysis activity"/>
    <property type="evidence" value="ECO:0007669"/>
    <property type="project" value="InterPro"/>
</dbReference>
<dbReference type="GO" id="GO:0005524">
    <property type="term" value="F:ATP binding"/>
    <property type="evidence" value="ECO:0007669"/>
    <property type="project" value="UniProtKB-KW"/>
</dbReference>
<organism evidence="4 5">
    <name type="scientific">Rhizopus stolonifer</name>
    <name type="common">Rhizopus nigricans</name>
    <dbReference type="NCBI Taxonomy" id="4846"/>
    <lineage>
        <taxon>Eukaryota</taxon>
        <taxon>Fungi</taxon>
        <taxon>Fungi incertae sedis</taxon>
        <taxon>Mucoromycota</taxon>
        <taxon>Mucoromycotina</taxon>
        <taxon>Mucoromycetes</taxon>
        <taxon>Mucorales</taxon>
        <taxon>Mucorineae</taxon>
        <taxon>Rhizopodaceae</taxon>
        <taxon>Rhizopus</taxon>
    </lineage>
</organism>
<evidence type="ECO:0000256" key="2">
    <source>
        <dbReference type="ARBA" id="ARBA00022840"/>
    </source>
</evidence>
<evidence type="ECO:0000256" key="1">
    <source>
        <dbReference type="ARBA" id="ARBA00022741"/>
    </source>
</evidence>
<feature type="non-terminal residue" evidence="4">
    <location>
        <position position="364"/>
    </location>
</feature>
<dbReference type="SUPFAM" id="SSF52540">
    <property type="entry name" value="P-loop containing nucleoside triphosphate hydrolases"/>
    <property type="match status" value="2"/>
</dbReference>
<evidence type="ECO:0000313" key="5">
    <source>
        <dbReference type="Proteomes" id="UP000253551"/>
    </source>
</evidence>
<keyword evidence="2" id="KW-0067">ATP-binding</keyword>
<keyword evidence="5" id="KW-1185">Reference proteome</keyword>
<dbReference type="STRING" id="4846.A0A367KR89"/>
<comment type="caution">
    <text evidence="4">The sequence shown here is derived from an EMBL/GenBank/DDBJ whole genome shotgun (WGS) entry which is preliminary data.</text>
</comment>
<dbReference type="AlphaFoldDB" id="A0A367KR89"/>
<evidence type="ECO:0000313" key="4">
    <source>
        <dbReference type="EMBL" id="RCI04718.1"/>
    </source>
</evidence>
<gene>
    <name evidence="4" type="ORF">CU098_000465</name>
</gene>
<accession>A0A367KR89</accession>
<dbReference type="SMART" id="SM00382">
    <property type="entry name" value="AAA"/>
    <property type="match status" value="1"/>
</dbReference>
<dbReference type="InterPro" id="IPR050168">
    <property type="entry name" value="AAA_ATPase_domain"/>
</dbReference>
<dbReference type="PANTHER" id="PTHR23077">
    <property type="entry name" value="AAA-FAMILY ATPASE"/>
    <property type="match status" value="1"/>
</dbReference>
<keyword evidence="1" id="KW-0547">Nucleotide-binding</keyword>
<dbReference type="InterPro" id="IPR003593">
    <property type="entry name" value="AAA+_ATPase"/>
</dbReference>